<reference evidence="8 9" key="1">
    <citation type="submission" date="2016-03" db="EMBL/GenBank/DDBJ databases">
        <title>Comparative genomics of Pseudogymnoascus destructans, the fungus causing white-nose syndrome of bats.</title>
        <authorList>
            <person name="Palmer J.M."/>
            <person name="Drees K.P."/>
            <person name="Foster J.T."/>
            <person name="Lindner D.L."/>
        </authorList>
    </citation>
    <scope>NUCLEOTIDE SEQUENCE [LARGE SCALE GENOMIC DNA]</scope>
    <source>
        <strain evidence="8 9">UAMH 10579</strain>
    </source>
</reference>
<proteinExistence type="inferred from homology"/>
<sequence>MCNSDLFLAFIAILFPPLPVWVKTGLCSADSLINILLCMLGFLPGLLHAWYIIAKNPELESYDALPQDAEAGSRVTYIYVQTDGSASRQQQQRQPQGYGTVKPMGAPQLQQHQNGTWGQGSQPEEGEGSHPAPPTYAQAVTGATGDHKVQTHD</sequence>
<dbReference type="STRING" id="342668.A0A1B8GWV1"/>
<feature type="region of interest" description="Disordered" evidence="6">
    <location>
        <begin position="83"/>
        <end position="153"/>
    </location>
</feature>
<dbReference type="GeneID" id="28834751"/>
<keyword evidence="5 7" id="KW-0472">Membrane</keyword>
<reference evidence="9" key="2">
    <citation type="journal article" date="2018" name="Nat. Commun.">
        <title>Extreme sensitivity to ultraviolet light in the fungal pathogen causing white-nose syndrome of bats.</title>
        <authorList>
            <person name="Palmer J.M."/>
            <person name="Drees K.P."/>
            <person name="Foster J.T."/>
            <person name="Lindner D.L."/>
        </authorList>
    </citation>
    <scope>NUCLEOTIDE SEQUENCE [LARGE SCALE GENOMIC DNA]</scope>
    <source>
        <strain evidence="9">UAMH 10579</strain>
    </source>
</reference>
<keyword evidence="9" id="KW-1185">Reference proteome</keyword>
<evidence type="ECO:0000313" key="8">
    <source>
        <dbReference type="EMBL" id="OBU00332.1"/>
    </source>
</evidence>
<keyword evidence="3 7" id="KW-0812">Transmembrane</keyword>
<dbReference type="RefSeq" id="XP_018134064.1">
    <property type="nucleotide sequence ID" value="XM_018270888.2"/>
</dbReference>
<comment type="similarity">
    <text evidence="2">Belongs to the UPF0057 (PMP3) family.</text>
</comment>
<gene>
    <name evidence="8" type="ORF">VE01_01365</name>
</gene>
<evidence type="ECO:0000256" key="6">
    <source>
        <dbReference type="SAM" id="MobiDB-lite"/>
    </source>
</evidence>
<evidence type="ECO:0000256" key="4">
    <source>
        <dbReference type="ARBA" id="ARBA00022989"/>
    </source>
</evidence>
<evidence type="ECO:0000256" key="5">
    <source>
        <dbReference type="ARBA" id="ARBA00023136"/>
    </source>
</evidence>
<dbReference type="AlphaFoldDB" id="A0A1B8GWV1"/>
<name>A0A1B8GWV1_9PEZI</name>
<evidence type="ECO:0000313" key="9">
    <source>
        <dbReference type="Proteomes" id="UP000091956"/>
    </source>
</evidence>
<dbReference type="PANTHER" id="PTHR21659">
    <property type="entry name" value="HYDROPHOBIC PROTEIN RCI2 LOW TEMPERATURE AND SALT RESPONSIVE PROTEIN LTI6 -RELATED"/>
    <property type="match status" value="1"/>
</dbReference>
<evidence type="ECO:0000256" key="2">
    <source>
        <dbReference type="ARBA" id="ARBA00009530"/>
    </source>
</evidence>
<dbReference type="InterPro" id="IPR000612">
    <property type="entry name" value="PMP3"/>
</dbReference>
<dbReference type="OrthoDB" id="2802411at2759"/>
<evidence type="ECO:0000256" key="1">
    <source>
        <dbReference type="ARBA" id="ARBA00004370"/>
    </source>
</evidence>
<dbReference type="PANTHER" id="PTHR21659:SF57">
    <property type="entry name" value="PLASMA MEMBRANE PROTEOLIPID 31"/>
    <property type="match status" value="1"/>
</dbReference>
<dbReference type="Pfam" id="PF01679">
    <property type="entry name" value="Pmp3"/>
    <property type="match status" value="1"/>
</dbReference>
<evidence type="ECO:0000256" key="3">
    <source>
        <dbReference type="ARBA" id="ARBA00022692"/>
    </source>
</evidence>
<feature type="transmembrane region" description="Helical" evidence="7">
    <location>
        <begin position="32"/>
        <end position="53"/>
    </location>
</feature>
<accession>A0A1B8GWV1</accession>
<keyword evidence="4 7" id="KW-1133">Transmembrane helix</keyword>
<dbReference type="Proteomes" id="UP000091956">
    <property type="component" value="Unassembled WGS sequence"/>
</dbReference>
<dbReference type="GO" id="GO:0016020">
    <property type="term" value="C:membrane"/>
    <property type="evidence" value="ECO:0007669"/>
    <property type="project" value="UniProtKB-SubCell"/>
</dbReference>
<comment type="subcellular location">
    <subcellularLocation>
        <location evidence="1">Membrane</location>
    </subcellularLocation>
</comment>
<dbReference type="EMBL" id="KV460209">
    <property type="protein sequence ID" value="OBU00332.1"/>
    <property type="molecule type" value="Genomic_DNA"/>
</dbReference>
<organism evidence="8 9">
    <name type="scientific">Pseudogymnoascus verrucosus</name>
    <dbReference type="NCBI Taxonomy" id="342668"/>
    <lineage>
        <taxon>Eukaryota</taxon>
        <taxon>Fungi</taxon>
        <taxon>Dikarya</taxon>
        <taxon>Ascomycota</taxon>
        <taxon>Pezizomycotina</taxon>
        <taxon>Leotiomycetes</taxon>
        <taxon>Thelebolales</taxon>
        <taxon>Thelebolaceae</taxon>
        <taxon>Pseudogymnoascus</taxon>
    </lineage>
</organism>
<evidence type="ECO:0008006" key="10">
    <source>
        <dbReference type="Google" id="ProtNLM"/>
    </source>
</evidence>
<evidence type="ECO:0000256" key="7">
    <source>
        <dbReference type="SAM" id="Phobius"/>
    </source>
</evidence>
<protein>
    <recommendedName>
        <fullName evidence="10">Plasma membrane proteolipid Pmp3</fullName>
    </recommendedName>
</protein>